<keyword evidence="9 11" id="KW-0411">Iron-sulfur</keyword>
<dbReference type="EC" id="2.8.4.3" evidence="10 11"/>
<evidence type="ECO:0000256" key="8">
    <source>
        <dbReference type="ARBA" id="ARBA00023004"/>
    </source>
</evidence>
<dbReference type="OrthoDB" id="9805215at2"/>
<comment type="caution">
    <text evidence="15">The sequence shown here is derived from an EMBL/GenBank/DDBJ whole genome shotgun (WGS) entry which is preliminary data.</text>
</comment>
<dbReference type="Proteomes" id="UP000273083">
    <property type="component" value="Unassembled WGS sequence"/>
</dbReference>
<feature type="binding site" evidence="11">
    <location>
        <position position="83"/>
    </location>
    <ligand>
        <name>[4Fe-4S] cluster</name>
        <dbReference type="ChEBI" id="CHEBI:49883"/>
        <label>1</label>
    </ligand>
</feature>
<dbReference type="NCBIfam" id="TIGR00089">
    <property type="entry name" value="MiaB/RimO family radical SAM methylthiotransferase"/>
    <property type="match status" value="1"/>
</dbReference>
<dbReference type="PROSITE" id="PS01278">
    <property type="entry name" value="MTTASE_RADICAL"/>
    <property type="match status" value="1"/>
</dbReference>
<evidence type="ECO:0000256" key="9">
    <source>
        <dbReference type="ARBA" id="ARBA00023014"/>
    </source>
</evidence>
<dbReference type="InterPro" id="IPR013848">
    <property type="entry name" value="Methylthiotransferase_N"/>
</dbReference>
<dbReference type="CDD" id="cd01335">
    <property type="entry name" value="Radical_SAM"/>
    <property type="match status" value="1"/>
</dbReference>
<dbReference type="SFLD" id="SFLDG01061">
    <property type="entry name" value="methylthiotransferase"/>
    <property type="match status" value="1"/>
</dbReference>
<dbReference type="SMART" id="SM00729">
    <property type="entry name" value="Elp3"/>
    <property type="match status" value="1"/>
</dbReference>
<gene>
    <name evidence="11" type="primary">miaB</name>
    <name evidence="15" type="ORF">EDD66_103238</name>
</gene>
<comment type="catalytic activity">
    <reaction evidence="11">
        <text>N(6)-dimethylallyladenosine(37) in tRNA + (sulfur carrier)-SH + AH2 + 2 S-adenosyl-L-methionine = 2-methylsulfanyl-N(6)-dimethylallyladenosine(37) in tRNA + (sulfur carrier)-H + 5'-deoxyadenosine + L-methionine + A + S-adenosyl-L-homocysteine + 2 H(+)</text>
        <dbReference type="Rhea" id="RHEA:37067"/>
        <dbReference type="Rhea" id="RHEA-COMP:10375"/>
        <dbReference type="Rhea" id="RHEA-COMP:10376"/>
        <dbReference type="Rhea" id="RHEA-COMP:14737"/>
        <dbReference type="Rhea" id="RHEA-COMP:14739"/>
        <dbReference type="ChEBI" id="CHEBI:13193"/>
        <dbReference type="ChEBI" id="CHEBI:15378"/>
        <dbReference type="ChEBI" id="CHEBI:17319"/>
        <dbReference type="ChEBI" id="CHEBI:17499"/>
        <dbReference type="ChEBI" id="CHEBI:29917"/>
        <dbReference type="ChEBI" id="CHEBI:57844"/>
        <dbReference type="ChEBI" id="CHEBI:57856"/>
        <dbReference type="ChEBI" id="CHEBI:59789"/>
        <dbReference type="ChEBI" id="CHEBI:64428"/>
        <dbReference type="ChEBI" id="CHEBI:74415"/>
        <dbReference type="ChEBI" id="CHEBI:74417"/>
        <dbReference type="EC" id="2.8.4.3"/>
    </reaction>
</comment>
<dbReference type="PANTHER" id="PTHR43020:SF2">
    <property type="entry name" value="MITOCHONDRIAL TRNA METHYLTHIOTRANSFERASE CDK5RAP1"/>
    <property type="match status" value="1"/>
</dbReference>
<keyword evidence="5 11" id="KW-0949">S-adenosyl-L-methionine</keyword>
<dbReference type="FunFam" id="3.40.50.12160:FF:000006">
    <property type="entry name" value="tRNA-2-methylthio-N(6)-dimethylallyladenosine synthase"/>
    <property type="match status" value="1"/>
</dbReference>
<dbReference type="InterPro" id="IPR007197">
    <property type="entry name" value="rSAM"/>
</dbReference>
<evidence type="ECO:0000256" key="4">
    <source>
        <dbReference type="ARBA" id="ARBA00022679"/>
    </source>
</evidence>
<reference evidence="15 16" key="1">
    <citation type="submission" date="2018-11" db="EMBL/GenBank/DDBJ databases">
        <title>Genomic Encyclopedia of Type Strains, Phase IV (KMG-IV): sequencing the most valuable type-strain genomes for metagenomic binning, comparative biology and taxonomic classification.</title>
        <authorList>
            <person name="Goeker M."/>
        </authorList>
    </citation>
    <scope>NUCLEOTIDE SEQUENCE [LARGE SCALE GENOMIC DNA]</scope>
    <source>
        <strain evidence="15 16">DSM 26537</strain>
    </source>
</reference>
<keyword evidence="3 11" id="KW-0963">Cytoplasm</keyword>
<proteinExistence type="inferred from homology"/>
<evidence type="ECO:0000256" key="2">
    <source>
        <dbReference type="ARBA" id="ARBA00022485"/>
    </source>
</evidence>
<evidence type="ECO:0000256" key="6">
    <source>
        <dbReference type="ARBA" id="ARBA00022694"/>
    </source>
</evidence>
<dbReference type="Pfam" id="PF01938">
    <property type="entry name" value="TRAM"/>
    <property type="match status" value="1"/>
</dbReference>
<keyword evidence="2 11" id="KW-0004">4Fe-4S</keyword>
<keyword evidence="7 11" id="KW-0479">Metal-binding</keyword>
<dbReference type="PANTHER" id="PTHR43020">
    <property type="entry name" value="CDK5 REGULATORY SUBUNIT-ASSOCIATED PROTEIN 1"/>
    <property type="match status" value="1"/>
</dbReference>
<dbReference type="PROSITE" id="PS51449">
    <property type="entry name" value="MTTASE_N"/>
    <property type="match status" value="1"/>
</dbReference>
<dbReference type="InterPro" id="IPR038135">
    <property type="entry name" value="Methylthiotransferase_N_sf"/>
</dbReference>
<evidence type="ECO:0000313" key="16">
    <source>
        <dbReference type="Proteomes" id="UP000273083"/>
    </source>
</evidence>
<dbReference type="InterPro" id="IPR002792">
    <property type="entry name" value="TRAM_dom"/>
</dbReference>
<dbReference type="GO" id="GO:0035597">
    <property type="term" value="F:tRNA-2-methylthio-N(6)-dimethylallyladenosine(37) synthase activity"/>
    <property type="evidence" value="ECO:0007669"/>
    <property type="project" value="UniProtKB-EC"/>
</dbReference>
<feature type="binding site" evidence="11">
    <location>
        <position position="117"/>
    </location>
    <ligand>
        <name>[4Fe-4S] cluster</name>
        <dbReference type="ChEBI" id="CHEBI:49883"/>
        <label>1</label>
    </ligand>
</feature>
<comment type="function">
    <text evidence="1 11">Catalyzes the methylthiolation of N6-(dimethylallyl)adenosine (i(6)A), leading to the formation of 2-methylthio-N6-(dimethylallyl)adenosine (ms(2)i(6)A) at position 37 in tRNAs that read codons beginning with uridine.</text>
</comment>
<comment type="subcellular location">
    <subcellularLocation>
        <location evidence="11">Cytoplasm</location>
    </subcellularLocation>
</comment>
<dbReference type="InterPro" id="IPR020612">
    <property type="entry name" value="Methylthiotransferase_CS"/>
</dbReference>
<feature type="domain" description="TRAM" evidence="12">
    <location>
        <begin position="412"/>
        <end position="475"/>
    </location>
</feature>
<sequence length="475" mass="54051">MKRQDEVIAGSSETLRQLNYIENLKKHYIDKASEIGRPLTAHIATFGCQMNARDSEKIAGILEQIGYTMIDSEDADFVVYNTCTVRENANLKVYGRLGYLSKLKKKNPNMMIALCGCMMQEDAVVEKIKKSYRFVDIIFGTHNIFKLAELIQARIESKGMIIDIWEGTKEIVEDLPSERKFKFKAGVNIMYGCNNFCSYCIVPYVRGRERSRDSKDIIKEIKELVADGVVEIMLLGQNVNSYGKTLETPMSFSELLQEIEQIEGLERIRFMTSHPKDLSDSLIEVMKNSKKICNHLHLPVQAGSSRILKIMNRKYTKEQYLELVEKIKAAVPNISLTTDLIVGFPGETEEDFLETLDVVRKVRYTAAYTFIYSKRTGTPAANMEEQVPEEIIKDRFNRLLKEIQKISSELSEPDTGSIQKVLVEEINGQDNSLLTGRLSNNLLVHFKGDPSLIGKIIDVRLDTCKGFYYLGEAIL</sequence>
<dbReference type="FunFam" id="3.80.30.20:FF:000001">
    <property type="entry name" value="tRNA-2-methylthio-N(6)-dimethylallyladenosine synthase 2"/>
    <property type="match status" value="1"/>
</dbReference>
<evidence type="ECO:0000256" key="5">
    <source>
        <dbReference type="ARBA" id="ARBA00022691"/>
    </source>
</evidence>
<evidence type="ECO:0000259" key="12">
    <source>
        <dbReference type="PROSITE" id="PS50926"/>
    </source>
</evidence>
<comment type="cofactor">
    <cofactor evidence="11">
        <name>[4Fe-4S] cluster</name>
        <dbReference type="ChEBI" id="CHEBI:49883"/>
    </cofactor>
    <text evidence="11">Binds 2 [4Fe-4S] clusters. One cluster is coordinated with 3 cysteines and an exchangeable S-adenosyl-L-methionine.</text>
</comment>
<accession>A0A3N1XVU3</accession>
<name>A0A3N1XVU3_9FIRM</name>
<dbReference type="RefSeq" id="WP_123608744.1">
    <property type="nucleotide sequence ID" value="NZ_RJVG01000003.1"/>
</dbReference>
<dbReference type="InterPro" id="IPR058240">
    <property type="entry name" value="rSAM_sf"/>
</dbReference>
<dbReference type="EMBL" id="RJVG01000003">
    <property type="protein sequence ID" value="ROR29302.1"/>
    <property type="molecule type" value="Genomic_DNA"/>
</dbReference>
<dbReference type="Pfam" id="PF00919">
    <property type="entry name" value="UPF0004"/>
    <property type="match status" value="1"/>
</dbReference>
<dbReference type="PROSITE" id="PS50926">
    <property type="entry name" value="TRAM"/>
    <property type="match status" value="1"/>
</dbReference>
<dbReference type="SFLD" id="SFLDG01082">
    <property type="entry name" value="B12-binding_domain_containing"/>
    <property type="match status" value="1"/>
</dbReference>
<evidence type="ECO:0000259" key="13">
    <source>
        <dbReference type="PROSITE" id="PS51449"/>
    </source>
</evidence>
<organism evidence="15 16">
    <name type="scientific">Mobilisporobacter senegalensis</name>
    <dbReference type="NCBI Taxonomy" id="1329262"/>
    <lineage>
        <taxon>Bacteria</taxon>
        <taxon>Bacillati</taxon>
        <taxon>Bacillota</taxon>
        <taxon>Clostridia</taxon>
        <taxon>Lachnospirales</taxon>
        <taxon>Lachnospiraceae</taxon>
        <taxon>Mobilisporobacter</taxon>
    </lineage>
</organism>
<dbReference type="GO" id="GO:0046872">
    <property type="term" value="F:metal ion binding"/>
    <property type="evidence" value="ECO:0007669"/>
    <property type="project" value="UniProtKB-KW"/>
</dbReference>
<dbReference type="AlphaFoldDB" id="A0A3N1XVU3"/>
<feature type="binding site" evidence="11">
    <location>
        <position position="193"/>
    </location>
    <ligand>
        <name>[4Fe-4S] cluster</name>
        <dbReference type="ChEBI" id="CHEBI:49883"/>
        <label>2</label>
        <note>4Fe-4S-S-AdoMet</note>
    </ligand>
</feature>
<evidence type="ECO:0000256" key="11">
    <source>
        <dbReference type="HAMAP-Rule" id="MF_01864"/>
    </source>
</evidence>
<dbReference type="NCBIfam" id="TIGR01574">
    <property type="entry name" value="miaB-methiolase"/>
    <property type="match status" value="1"/>
</dbReference>
<evidence type="ECO:0000313" key="15">
    <source>
        <dbReference type="EMBL" id="ROR29302.1"/>
    </source>
</evidence>
<evidence type="ECO:0000256" key="1">
    <source>
        <dbReference type="ARBA" id="ARBA00003234"/>
    </source>
</evidence>
<dbReference type="PROSITE" id="PS51918">
    <property type="entry name" value="RADICAL_SAM"/>
    <property type="match status" value="1"/>
</dbReference>
<dbReference type="InterPro" id="IPR006463">
    <property type="entry name" value="MiaB_methiolase"/>
</dbReference>
<evidence type="ECO:0000256" key="10">
    <source>
        <dbReference type="ARBA" id="ARBA00033765"/>
    </source>
</evidence>
<dbReference type="InterPro" id="IPR006638">
    <property type="entry name" value="Elp3/MiaA/NifB-like_rSAM"/>
</dbReference>
<dbReference type="HAMAP" id="MF_01864">
    <property type="entry name" value="tRNA_metthiotr_MiaB"/>
    <property type="match status" value="1"/>
</dbReference>
<feature type="binding site" evidence="11">
    <location>
        <position position="197"/>
    </location>
    <ligand>
        <name>[4Fe-4S] cluster</name>
        <dbReference type="ChEBI" id="CHEBI:49883"/>
        <label>2</label>
        <note>4Fe-4S-S-AdoMet</note>
    </ligand>
</feature>
<evidence type="ECO:0000256" key="7">
    <source>
        <dbReference type="ARBA" id="ARBA00022723"/>
    </source>
</evidence>
<dbReference type="GO" id="GO:0005829">
    <property type="term" value="C:cytosol"/>
    <property type="evidence" value="ECO:0007669"/>
    <property type="project" value="TreeGrafter"/>
</dbReference>
<dbReference type="SFLD" id="SFLDS00029">
    <property type="entry name" value="Radical_SAM"/>
    <property type="match status" value="1"/>
</dbReference>
<dbReference type="SFLD" id="SFLDF00273">
    <property type="entry name" value="(dimethylallyl)adenosine_tRNA"/>
    <property type="match status" value="1"/>
</dbReference>
<comment type="similarity">
    <text evidence="11">Belongs to the methylthiotransferase family. MiaB subfamily.</text>
</comment>
<keyword evidence="8 11" id="KW-0408">Iron</keyword>
<feature type="binding site" evidence="11">
    <location>
        <position position="200"/>
    </location>
    <ligand>
        <name>[4Fe-4S] cluster</name>
        <dbReference type="ChEBI" id="CHEBI:49883"/>
        <label>2</label>
        <note>4Fe-4S-S-AdoMet</note>
    </ligand>
</feature>
<keyword evidence="6 11" id="KW-0819">tRNA processing</keyword>
<keyword evidence="4 11" id="KW-0808">Transferase</keyword>
<feature type="domain" description="MTTase N-terminal" evidence="13">
    <location>
        <begin position="39"/>
        <end position="156"/>
    </location>
</feature>
<evidence type="ECO:0000259" key="14">
    <source>
        <dbReference type="PROSITE" id="PS51918"/>
    </source>
</evidence>
<feature type="domain" description="Radical SAM core" evidence="14">
    <location>
        <begin position="179"/>
        <end position="409"/>
    </location>
</feature>
<dbReference type="InterPro" id="IPR005839">
    <property type="entry name" value="Methylthiotransferase"/>
</dbReference>
<dbReference type="Gene3D" id="3.40.50.12160">
    <property type="entry name" value="Methylthiotransferase, N-terminal domain"/>
    <property type="match status" value="1"/>
</dbReference>
<dbReference type="Gene3D" id="3.80.30.20">
    <property type="entry name" value="tm_1862 like domain"/>
    <property type="match status" value="1"/>
</dbReference>
<feature type="binding site" evidence="11">
    <location>
        <position position="48"/>
    </location>
    <ligand>
        <name>[4Fe-4S] cluster</name>
        <dbReference type="ChEBI" id="CHEBI:49883"/>
        <label>1</label>
    </ligand>
</feature>
<comment type="subunit">
    <text evidence="11">Monomer.</text>
</comment>
<dbReference type="InterPro" id="IPR023404">
    <property type="entry name" value="rSAM_horseshoe"/>
</dbReference>
<dbReference type="Pfam" id="PF04055">
    <property type="entry name" value="Radical_SAM"/>
    <property type="match status" value="1"/>
</dbReference>
<evidence type="ECO:0000256" key="3">
    <source>
        <dbReference type="ARBA" id="ARBA00022490"/>
    </source>
</evidence>
<keyword evidence="16" id="KW-1185">Reference proteome</keyword>
<protein>
    <recommendedName>
        <fullName evidence="10 11">tRNA-2-methylthio-N(6)-dimethylallyladenosine synthase</fullName>
        <ecNumber evidence="10 11">2.8.4.3</ecNumber>
    </recommendedName>
    <alternativeName>
        <fullName evidence="11">(Dimethylallyl)adenosine tRNA methylthiotransferase MiaB</fullName>
    </alternativeName>
    <alternativeName>
        <fullName evidence="11">tRNA-i(6)A37 methylthiotransferase</fullName>
    </alternativeName>
</protein>
<dbReference type="GO" id="GO:0051539">
    <property type="term" value="F:4 iron, 4 sulfur cluster binding"/>
    <property type="evidence" value="ECO:0007669"/>
    <property type="project" value="UniProtKB-UniRule"/>
</dbReference>
<dbReference type="SUPFAM" id="SSF102114">
    <property type="entry name" value="Radical SAM enzymes"/>
    <property type="match status" value="1"/>
</dbReference>